<evidence type="ECO:0000256" key="2">
    <source>
        <dbReference type="ARBA" id="ARBA00022840"/>
    </source>
</evidence>
<organism evidence="7 8">
    <name type="scientific">Subtercola vilae</name>
    <dbReference type="NCBI Taxonomy" id="2056433"/>
    <lineage>
        <taxon>Bacteria</taxon>
        <taxon>Bacillati</taxon>
        <taxon>Actinomycetota</taxon>
        <taxon>Actinomycetes</taxon>
        <taxon>Micrococcales</taxon>
        <taxon>Microbacteriaceae</taxon>
        <taxon>Subtercola</taxon>
    </lineage>
</organism>
<protein>
    <submittedName>
        <fullName evidence="7">Cell division protein FtsK</fullName>
    </submittedName>
</protein>
<dbReference type="Pfam" id="PF01580">
    <property type="entry name" value="FtsK_SpoIIIE"/>
    <property type="match status" value="2"/>
</dbReference>
<dbReference type="SMART" id="SM00382">
    <property type="entry name" value="AAA"/>
    <property type="match status" value="3"/>
</dbReference>
<dbReference type="GO" id="GO:0051301">
    <property type="term" value="P:cell division"/>
    <property type="evidence" value="ECO:0007669"/>
    <property type="project" value="UniProtKB-KW"/>
</dbReference>
<evidence type="ECO:0000313" key="7">
    <source>
        <dbReference type="EMBL" id="TIH27065.1"/>
    </source>
</evidence>
<dbReference type="PANTHER" id="PTHR22683:SF1">
    <property type="entry name" value="TYPE VII SECRETION SYSTEM PROTEIN ESSC"/>
    <property type="match status" value="1"/>
</dbReference>
<dbReference type="PANTHER" id="PTHR22683">
    <property type="entry name" value="SPORULATION PROTEIN RELATED"/>
    <property type="match status" value="1"/>
</dbReference>
<dbReference type="EMBL" id="QYRT01000077">
    <property type="protein sequence ID" value="TIH27065.1"/>
    <property type="molecule type" value="Genomic_DNA"/>
</dbReference>
<keyword evidence="5" id="KW-0472">Membrane</keyword>
<dbReference type="InterPro" id="IPR027417">
    <property type="entry name" value="P-loop_NTPase"/>
</dbReference>
<keyword evidence="1 3" id="KW-0547">Nucleotide-binding</keyword>
<feature type="transmembrane region" description="Helical" evidence="5">
    <location>
        <begin position="12"/>
        <end position="29"/>
    </location>
</feature>
<dbReference type="OrthoDB" id="9807790at2"/>
<dbReference type="CDD" id="cd01127">
    <property type="entry name" value="TrwB_TraG_TraD_VirD4"/>
    <property type="match status" value="1"/>
</dbReference>
<proteinExistence type="predicted"/>
<keyword evidence="7" id="KW-0131">Cell cycle</keyword>
<dbReference type="InterPro" id="IPR050206">
    <property type="entry name" value="FtsK/SpoIIIE/SftA"/>
</dbReference>
<keyword evidence="5" id="KW-1133">Transmembrane helix</keyword>
<evidence type="ECO:0000313" key="8">
    <source>
        <dbReference type="Proteomes" id="UP000306192"/>
    </source>
</evidence>
<dbReference type="RefSeq" id="WP_136643811.1">
    <property type="nucleotide sequence ID" value="NZ_QYRT01000077.1"/>
</dbReference>
<dbReference type="InterPro" id="IPR003593">
    <property type="entry name" value="AAA+_ATPase"/>
</dbReference>
<feature type="binding site" evidence="3">
    <location>
        <begin position="472"/>
        <end position="479"/>
    </location>
    <ligand>
        <name>ATP</name>
        <dbReference type="ChEBI" id="CHEBI:30616"/>
    </ligand>
</feature>
<dbReference type="GO" id="GO:0005524">
    <property type="term" value="F:ATP binding"/>
    <property type="evidence" value="ECO:0007669"/>
    <property type="project" value="UniProtKB-UniRule"/>
</dbReference>
<keyword evidence="2 3" id="KW-0067">ATP-binding</keyword>
<sequence length="1256" mass="134738">QPPTRPQPQRFPLIALIAPLVMGVVLFIFTNSVLSVVFIALSPLLMIGTYIDHKITTRRQLRDAIRQFTLSLDAFVTRLHDRQRIQRAVRLGETPSVTDTVEAAHRLDPLLFTHRPEHDAFLTVRLGIGQAHSRDRVGLPTANDTLPEYWAQVEEVADRFSRIDGVPVVVDLRSSGALGVAGPTEARQGVSRGIVAQLAGLHSPAELVVCALVSPTSRPTWEWLQWLPHTSSPHSPLAGDHLSDNPGSGLALLARLEELVAQRTDNAVSPRGALETPGPKSKREEKLPALTPAVVLVIEDDAPVDRGRLNRLVERGADANIHVLWSAPTIAQLPAACRSFVSLDADPANATAGQVRLGEHTYPVACESLDAPAAHRFAKQLAPVVDVGAPIDDASDLPQSVSYLSLAGPELAESPDAVLDRWRESNSISRRDGGPHVRRRSEGTLRALVGHTGTEPFYLDIRSQGPHALVGGTTGAGKSEFLQSWVLGMAAAHSPDRATFLFVDYKGGAAFADCVALPHTVGLVTDLSPRLVRRALTSLRAELRYREHLLNRKKAKDLASLEKTGDPDTPPSLLIVVDEFAALVNEVPEFVDGVVDVAQRGRSLGLHLILATQRPAGVIKDNLRANTNLRIALRMADADDSTDILGIPSAAYFDQSIPGRGAAKTGPGRIASFQTGYAGGFTTSEPPTPRIDIVELNFGSGAAWEAPEGEAAPLTDQGPNDITRLVTSIRGAAEVARIPNPRKPWLDELAPVYDFSLLPNPRTDERLLLGVIDEPENQAQPTVFYEPDRDGNMAVYGTGGSGKSATLRSIAVAAAVTPRGGPVHVYGVDFGSAGLSMLEELPHVGAIISGDDHERVIRLLRMLRDLVDDRSARYSAVRAGSIGEYRRMAEAPLEPRILVLIDGIGAFREQYEFGGHSAWFTVFSQIATDGRQVGVHIVVTGDRPNAVPASIGSTIQRRIVLRMASDDDYSLVNAPKDALSAVSPPGRGLMGGNEVQIAVLGGDSNTAIQAREITKLAESMRRQGVVPALPIRRLPEAIALSQLPATAAGGVPTLGLRDEDLAPFGVATRGAFLVAGSTGSGRSTALATLATALHRTRPGTKLVHISPRRTTLTPLPLWALTLSEPAELAAFVDDVHNQLDAGTLTADDFVLFIENIGELNGSPLENDVDRLVKRALRDDVFVIGESETSTWSQAWTLAGPFKNSKRGLLLVPGELDGDSLLGTSLGRFKRAEFPPGRGFVVQQGRVTKVQLAQPYG</sequence>
<feature type="domain" description="FtsK" evidence="6">
    <location>
        <begin position="779"/>
        <end position="970"/>
    </location>
</feature>
<accession>A0A4T2B7Y1</accession>
<comment type="caution">
    <text evidence="7">The sequence shown here is derived from an EMBL/GenBank/DDBJ whole genome shotgun (WGS) entry which is preliminary data.</text>
</comment>
<gene>
    <name evidence="7" type="ORF">D4765_18680</name>
</gene>
<dbReference type="Gene3D" id="3.40.50.300">
    <property type="entry name" value="P-loop containing nucleotide triphosphate hydrolases"/>
    <property type="match status" value="4"/>
</dbReference>
<dbReference type="Proteomes" id="UP000306192">
    <property type="component" value="Unassembled WGS sequence"/>
</dbReference>
<evidence type="ECO:0000256" key="1">
    <source>
        <dbReference type="ARBA" id="ARBA00022741"/>
    </source>
</evidence>
<evidence type="ECO:0000256" key="3">
    <source>
        <dbReference type="PROSITE-ProRule" id="PRU00289"/>
    </source>
</evidence>
<feature type="domain" description="FtsK" evidence="6">
    <location>
        <begin position="454"/>
        <end position="642"/>
    </location>
</feature>
<evidence type="ECO:0000256" key="5">
    <source>
        <dbReference type="SAM" id="Phobius"/>
    </source>
</evidence>
<feature type="transmembrane region" description="Helical" evidence="5">
    <location>
        <begin position="35"/>
        <end position="52"/>
    </location>
</feature>
<feature type="non-terminal residue" evidence="7">
    <location>
        <position position="1"/>
    </location>
</feature>
<dbReference type="InterPro" id="IPR002543">
    <property type="entry name" value="FtsK_dom"/>
</dbReference>
<dbReference type="SUPFAM" id="SSF52540">
    <property type="entry name" value="P-loop containing nucleoside triphosphate hydrolases"/>
    <property type="match status" value="3"/>
</dbReference>
<evidence type="ECO:0000259" key="6">
    <source>
        <dbReference type="PROSITE" id="PS50901"/>
    </source>
</evidence>
<keyword evidence="5" id="KW-0812">Transmembrane</keyword>
<evidence type="ECO:0000256" key="4">
    <source>
        <dbReference type="SAM" id="MobiDB-lite"/>
    </source>
</evidence>
<feature type="region of interest" description="Disordered" evidence="4">
    <location>
        <begin position="266"/>
        <end position="286"/>
    </location>
</feature>
<reference evidence="7 8" key="1">
    <citation type="journal article" date="2019" name="Microorganisms">
        <title>Systematic Affiliation and Genome Analysis of Subtercola vilae DB165(T) with Particular Emphasis on Cold Adaptation of an Isolate from a High-Altitude Cold Volcano Lake.</title>
        <authorList>
            <person name="Villalobos A.S."/>
            <person name="Wiese J."/>
            <person name="Imhoff J.F."/>
            <person name="Dorador C."/>
            <person name="Keller A."/>
            <person name="Hentschel U."/>
        </authorList>
    </citation>
    <scope>NUCLEOTIDE SEQUENCE [LARGE SCALE GENOMIC DNA]</scope>
    <source>
        <strain evidence="7 8">DB165</strain>
    </source>
</reference>
<name>A0A4T2B7Y1_9MICO</name>
<dbReference type="AlphaFoldDB" id="A0A4T2B7Y1"/>
<dbReference type="PROSITE" id="PS50901">
    <property type="entry name" value="FTSK"/>
    <property type="match status" value="2"/>
</dbReference>
<keyword evidence="8" id="KW-1185">Reference proteome</keyword>
<keyword evidence="7" id="KW-0132">Cell division</keyword>
<feature type="binding site" evidence="3">
    <location>
        <begin position="797"/>
        <end position="804"/>
    </location>
    <ligand>
        <name>ATP</name>
        <dbReference type="ChEBI" id="CHEBI:30616"/>
    </ligand>
</feature>
<dbReference type="GO" id="GO:0003677">
    <property type="term" value="F:DNA binding"/>
    <property type="evidence" value="ECO:0007669"/>
    <property type="project" value="InterPro"/>
</dbReference>